<dbReference type="AlphaFoldDB" id="A0A1S3J203"/>
<evidence type="ECO:0000313" key="4">
    <source>
        <dbReference type="RefSeq" id="XP_013403854.1"/>
    </source>
</evidence>
<dbReference type="GeneID" id="106169079"/>
<proteinExistence type="inferred from homology"/>
<dbReference type="InterPro" id="IPR004142">
    <property type="entry name" value="NDRG"/>
</dbReference>
<reference evidence="4" key="1">
    <citation type="submission" date="2025-08" db="UniProtKB">
        <authorList>
            <consortium name="RefSeq"/>
        </authorList>
    </citation>
    <scope>IDENTIFICATION</scope>
    <source>
        <tissue evidence="4">Gonads</tissue>
    </source>
</reference>
<keyword evidence="3" id="KW-1185">Reference proteome</keyword>
<evidence type="ECO:0000256" key="2">
    <source>
        <dbReference type="SAM" id="MobiDB-lite"/>
    </source>
</evidence>
<feature type="region of interest" description="Disordered" evidence="2">
    <location>
        <begin position="425"/>
        <end position="454"/>
    </location>
</feature>
<dbReference type="PANTHER" id="PTHR11034">
    <property type="entry name" value="N-MYC DOWNSTREAM REGULATED"/>
    <property type="match status" value="1"/>
</dbReference>
<feature type="compositionally biased region" description="Polar residues" evidence="2">
    <location>
        <begin position="437"/>
        <end position="447"/>
    </location>
</feature>
<gene>
    <name evidence="4" type="primary">LOC106169079</name>
</gene>
<dbReference type="RefSeq" id="XP_013403854.1">
    <property type="nucleotide sequence ID" value="XM_013548400.1"/>
</dbReference>
<dbReference type="OrthoDB" id="741027at2759"/>
<evidence type="ECO:0000256" key="1">
    <source>
        <dbReference type="ARBA" id="ARBA00005598"/>
    </source>
</evidence>
<comment type="similarity">
    <text evidence="1">Belongs to the NDRG family.</text>
</comment>
<evidence type="ECO:0000313" key="3">
    <source>
        <dbReference type="Proteomes" id="UP000085678"/>
    </source>
</evidence>
<protein>
    <submittedName>
        <fullName evidence="4">Protein NDRG3 isoform X16</fullName>
    </submittedName>
</protein>
<sequence length="454" mass="50610">MYSSVVVCSSSNSIVEFLSLNQLDIEKNITMNTEPNFCDCLCSVLMSRRNKRKRKRMAEKLTDIELTGIILEETKPRTLGGDPSSVLLQEDDIETGRGTLRVAVQGDRSKAAIITYHDIGLNHVTNFQGFFSYGDMQPILRHFCVYHINAPGQHDGALPLMQRNMNTEPHDDPAMPLVKGADKRYHFPSMDELSEMILPVLQFYGIKHFIGFGMGAGANILTRFALNHPEKVDALALVNCTASVSGWTEWGWQKLNTWYLKSGSMTGFTEDYLLWHWFGQKTVDQNYDLVRMYRDTMKHINPHNLALFIESYTKRTALAVHRDLPKLGVKSTPGKNTGARALDCDVLLMAGDNSPHLDAMVDMNSRIDPSKTSWMKISDCGGMPLEEAPEKVCDAFRLFLQGLGYVPFMSQTKIMESRSAASRASLLGAGGGGRGSITGTTHQTPVVQEQEAEC</sequence>
<accession>A0A1S3J203</accession>
<dbReference type="Pfam" id="PF03096">
    <property type="entry name" value="Ndr"/>
    <property type="match status" value="1"/>
</dbReference>
<dbReference type="Proteomes" id="UP000085678">
    <property type="component" value="Unplaced"/>
</dbReference>
<dbReference type="SUPFAM" id="SSF53474">
    <property type="entry name" value="alpha/beta-Hydrolases"/>
    <property type="match status" value="1"/>
</dbReference>
<organism evidence="3 4">
    <name type="scientific">Lingula anatina</name>
    <name type="common">Brachiopod</name>
    <name type="synonym">Lingula unguis</name>
    <dbReference type="NCBI Taxonomy" id="7574"/>
    <lineage>
        <taxon>Eukaryota</taxon>
        <taxon>Metazoa</taxon>
        <taxon>Spiralia</taxon>
        <taxon>Lophotrochozoa</taxon>
        <taxon>Brachiopoda</taxon>
        <taxon>Linguliformea</taxon>
        <taxon>Lingulata</taxon>
        <taxon>Lingulida</taxon>
        <taxon>Linguloidea</taxon>
        <taxon>Lingulidae</taxon>
        <taxon>Lingula</taxon>
    </lineage>
</organism>
<dbReference type="InterPro" id="IPR029058">
    <property type="entry name" value="AB_hydrolase_fold"/>
</dbReference>
<dbReference type="Gene3D" id="3.40.50.1820">
    <property type="entry name" value="alpha/beta hydrolase"/>
    <property type="match status" value="1"/>
</dbReference>
<name>A0A1S3J203_LINAN</name>